<name>A0ABM9C9K3_9BACL</name>
<evidence type="ECO:0000313" key="2">
    <source>
        <dbReference type="Proteomes" id="UP000838821"/>
    </source>
</evidence>
<keyword evidence="2" id="KW-1185">Reference proteome</keyword>
<evidence type="ECO:0000313" key="1">
    <source>
        <dbReference type="EMBL" id="CAH1207774.1"/>
    </source>
</evidence>
<dbReference type="Proteomes" id="UP000838821">
    <property type="component" value="Unassembled WGS sequence"/>
</dbReference>
<comment type="caution">
    <text evidence="1">The sequence shown here is derived from an EMBL/GenBank/DDBJ whole genome shotgun (WGS) entry which is preliminary data.</text>
</comment>
<evidence type="ECO:0008006" key="3">
    <source>
        <dbReference type="Google" id="ProtNLM"/>
    </source>
</evidence>
<organism evidence="1 2">
    <name type="scientific">Paenibacillus allorhizoplanae</name>
    <dbReference type="NCBI Taxonomy" id="2905648"/>
    <lineage>
        <taxon>Bacteria</taxon>
        <taxon>Bacillati</taxon>
        <taxon>Bacillota</taxon>
        <taxon>Bacilli</taxon>
        <taxon>Bacillales</taxon>
        <taxon>Paenibacillaceae</taxon>
        <taxon>Paenibacillus</taxon>
    </lineage>
</organism>
<protein>
    <recommendedName>
        <fullName evidence="3">Paeninodin family lasso peptide</fullName>
    </recommendedName>
</protein>
<sequence length="41" mass="4667">MQKQWQKPELETLDLSMTMAGEPDERVDLSFFGLPILMGPS</sequence>
<dbReference type="EMBL" id="CAKMMW010000008">
    <property type="protein sequence ID" value="CAH1207774.1"/>
    <property type="molecule type" value="Genomic_DNA"/>
</dbReference>
<accession>A0ABM9C9K3</accession>
<proteinExistence type="predicted"/>
<dbReference type="RefSeq" id="WP_236288421.1">
    <property type="nucleotide sequence ID" value="NZ_CAKMMW010000008.1"/>
</dbReference>
<gene>
    <name evidence="1" type="ORF">PAECIP111891_03095</name>
</gene>
<dbReference type="NCBIfam" id="NF033524">
    <property type="entry name" value="lasso_PadeA_fam"/>
    <property type="match status" value="1"/>
</dbReference>
<reference evidence="1" key="1">
    <citation type="submission" date="2022-01" db="EMBL/GenBank/DDBJ databases">
        <authorList>
            <person name="Criscuolo A."/>
        </authorList>
    </citation>
    <scope>NUCLEOTIDE SEQUENCE</scope>
    <source>
        <strain evidence="1">CIP111891</strain>
    </source>
</reference>
<dbReference type="InterPro" id="IPR049825">
    <property type="entry name" value="Lasso_PadeA-like"/>
</dbReference>